<evidence type="ECO:0000256" key="4">
    <source>
        <dbReference type="ARBA" id="ARBA00022692"/>
    </source>
</evidence>
<evidence type="ECO:0000256" key="7">
    <source>
        <dbReference type="ARBA" id="ARBA00023136"/>
    </source>
</evidence>
<keyword evidence="4" id="KW-0812">Transmembrane</keyword>
<dbReference type="RefSeq" id="WP_009543337.1">
    <property type="nucleotide sequence ID" value="NC_010546.1"/>
</dbReference>
<proteinExistence type="predicted"/>
<sequence>MTHLSVVIPVYKAQNCLYELYNRLKSSLELISHDFEIILVEDCGGDRSWDIILELAEKDTRVKGIQFSRNFGQHYGITAGLDHSDGDWVVIMDCDLQDRPEEIPRLYKKAQEGYDVVLARRRDRQDSFQKKYLFNSRKSLHNSENFHSYYCQYWFLYSDS</sequence>
<dbReference type="PANTHER" id="PTHR48090:SF3">
    <property type="entry name" value="UNDECAPRENYL-PHOSPHATE 4-DEOXY-4-FORMAMIDO-L-ARABINOSE TRANSFERASE"/>
    <property type="match status" value="1"/>
</dbReference>
<dbReference type="CDD" id="cd04187">
    <property type="entry name" value="DPM1_like_bac"/>
    <property type="match status" value="1"/>
</dbReference>
<keyword evidence="10" id="KW-1185">Reference proteome</keyword>
<evidence type="ECO:0000256" key="1">
    <source>
        <dbReference type="ARBA" id="ARBA00022475"/>
    </source>
</evidence>
<dbReference type="STRING" id="43989.cce_4614"/>
<name>B1WVH2_CROS5</name>
<protein>
    <submittedName>
        <fullName evidence="9">Glycosyl transferase, group 2</fullName>
    </submittedName>
</protein>
<dbReference type="Pfam" id="PF00535">
    <property type="entry name" value="Glycos_transf_2"/>
    <property type="match status" value="1"/>
</dbReference>
<dbReference type="HOGENOM" id="CLU_033536_11_1_3"/>
<dbReference type="AlphaFoldDB" id="B1WVH2"/>
<keyword evidence="7" id="KW-0472">Membrane</keyword>
<organism evidence="9 10">
    <name type="scientific">Crocosphaera subtropica (strain ATCC 51142 / BH68)</name>
    <name type="common">Cyanothece sp. (strain ATCC 51142)</name>
    <dbReference type="NCBI Taxonomy" id="43989"/>
    <lineage>
        <taxon>Bacteria</taxon>
        <taxon>Bacillati</taxon>
        <taxon>Cyanobacteriota</taxon>
        <taxon>Cyanophyceae</taxon>
        <taxon>Oscillatoriophycideae</taxon>
        <taxon>Chroococcales</taxon>
        <taxon>Aphanothecaceae</taxon>
        <taxon>Crocosphaera</taxon>
        <taxon>Crocosphaera subtropica</taxon>
    </lineage>
</organism>
<accession>B1WVH2</accession>
<dbReference type="KEGG" id="cyt:cce_4614"/>
<evidence type="ECO:0000256" key="3">
    <source>
        <dbReference type="ARBA" id="ARBA00022679"/>
    </source>
</evidence>
<dbReference type="Proteomes" id="UP000001203">
    <property type="component" value="Chromosome circular"/>
</dbReference>
<dbReference type="OrthoDB" id="9807778at2"/>
<dbReference type="GO" id="GO:0005886">
    <property type="term" value="C:plasma membrane"/>
    <property type="evidence" value="ECO:0007669"/>
    <property type="project" value="TreeGrafter"/>
</dbReference>
<keyword evidence="5" id="KW-0448">Lipopolysaccharide biosynthesis</keyword>
<dbReference type="InterPro" id="IPR050256">
    <property type="entry name" value="Glycosyltransferase_2"/>
</dbReference>
<feature type="domain" description="Glycosyltransferase 2-like" evidence="8">
    <location>
        <begin position="5"/>
        <end position="135"/>
    </location>
</feature>
<keyword evidence="3 9" id="KW-0808">Transferase</keyword>
<dbReference type="InterPro" id="IPR001173">
    <property type="entry name" value="Glyco_trans_2-like"/>
</dbReference>
<evidence type="ECO:0000313" key="10">
    <source>
        <dbReference type="Proteomes" id="UP000001203"/>
    </source>
</evidence>
<dbReference type="GO" id="GO:0016757">
    <property type="term" value="F:glycosyltransferase activity"/>
    <property type="evidence" value="ECO:0007669"/>
    <property type="project" value="UniProtKB-KW"/>
</dbReference>
<evidence type="ECO:0000256" key="5">
    <source>
        <dbReference type="ARBA" id="ARBA00022985"/>
    </source>
</evidence>
<dbReference type="EMBL" id="CP000806">
    <property type="protein sequence ID" value="ACB53962.1"/>
    <property type="molecule type" value="Genomic_DNA"/>
</dbReference>
<keyword evidence="6" id="KW-1133">Transmembrane helix</keyword>
<reference evidence="9 10" key="1">
    <citation type="journal article" date="2008" name="Proc. Natl. Acad. Sci. U.S.A.">
        <title>The genome of Cyanothece 51142, a unicellular diazotrophic cyanobacterium important in the marine nitrogen cycle.</title>
        <authorList>
            <person name="Welsh E.A."/>
            <person name="Liberton M."/>
            <person name="Stoeckel J."/>
            <person name="Loh T."/>
            <person name="Elvitigala T."/>
            <person name="Wang C."/>
            <person name="Wollam A."/>
            <person name="Fulton R.S."/>
            <person name="Clifton S.W."/>
            <person name="Jacobs J.M."/>
            <person name="Aurora R."/>
            <person name="Ghosh B.K."/>
            <person name="Sherman L.A."/>
            <person name="Smith R.D."/>
            <person name="Wilson R.K."/>
            <person name="Pakrasi H.B."/>
        </authorList>
    </citation>
    <scope>NUCLEOTIDE SEQUENCE [LARGE SCALE GENOMIC DNA]</scope>
    <source>
        <strain evidence="10">ATCC 51142 / BH68</strain>
    </source>
</reference>
<dbReference type="CAZy" id="GT2">
    <property type="family name" value="Glycosyltransferase Family 2"/>
</dbReference>
<dbReference type="GO" id="GO:0009103">
    <property type="term" value="P:lipopolysaccharide biosynthetic process"/>
    <property type="evidence" value="ECO:0007669"/>
    <property type="project" value="UniProtKB-KW"/>
</dbReference>
<dbReference type="InterPro" id="IPR029044">
    <property type="entry name" value="Nucleotide-diphossugar_trans"/>
</dbReference>
<gene>
    <name evidence="9" type="ordered locus">cce_4614</name>
</gene>
<dbReference type="Gene3D" id="3.90.550.10">
    <property type="entry name" value="Spore Coat Polysaccharide Biosynthesis Protein SpsA, Chain A"/>
    <property type="match status" value="1"/>
</dbReference>
<dbReference type="eggNOG" id="COG0463">
    <property type="taxonomic scope" value="Bacteria"/>
</dbReference>
<keyword evidence="1" id="KW-1003">Cell membrane</keyword>
<dbReference type="SUPFAM" id="SSF53448">
    <property type="entry name" value="Nucleotide-diphospho-sugar transferases"/>
    <property type="match status" value="1"/>
</dbReference>
<evidence type="ECO:0000259" key="8">
    <source>
        <dbReference type="Pfam" id="PF00535"/>
    </source>
</evidence>
<evidence type="ECO:0000313" key="9">
    <source>
        <dbReference type="EMBL" id="ACB53962.1"/>
    </source>
</evidence>
<evidence type="ECO:0000256" key="2">
    <source>
        <dbReference type="ARBA" id="ARBA00022676"/>
    </source>
</evidence>
<keyword evidence="2" id="KW-0328">Glycosyltransferase</keyword>
<evidence type="ECO:0000256" key="6">
    <source>
        <dbReference type="ARBA" id="ARBA00022989"/>
    </source>
</evidence>
<dbReference type="PANTHER" id="PTHR48090">
    <property type="entry name" value="UNDECAPRENYL-PHOSPHATE 4-DEOXY-4-FORMAMIDO-L-ARABINOSE TRANSFERASE-RELATED"/>
    <property type="match status" value="1"/>
</dbReference>